<dbReference type="Proteomes" id="UP000246018">
    <property type="component" value="Unassembled WGS sequence"/>
</dbReference>
<evidence type="ECO:0000313" key="2">
    <source>
        <dbReference type="Proteomes" id="UP000246018"/>
    </source>
</evidence>
<keyword evidence="2" id="KW-1185">Reference proteome</keyword>
<gene>
    <name evidence="1" type="ORF">DDE18_18175</name>
</gene>
<dbReference type="AlphaFoldDB" id="A0A2T8F6S9"/>
<reference evidence="1" key="1">
    <citation type="submission" date="2018-04" db="EMBL/GenBank/DDBJ databases">
        <title>Genome of Nocardioides gansuensis WSJ-1.</title>
        <authorList>
            <person name="Wu S."/>
            <person name="Wang G."/>
        </authorList>
    </citation>
    <scope>NUCLEOTIDE SEQUENCE [LARGE SCALE GENOMIC DNA]</scope>
    <source>
        <strain evidence="1">WSJ-1</strain>
    </source>
</reference>
<name>A0A2T8F6S9_9ACTN</name>
<proteinExistence type="predicted"/>
<organism evidence="1 2">
    <name type="scientific">Nocardioides gansuensis</name>
    <dbReference type="NCBI Taxonomy" id="2138300"/>
    <lineage>
        <taxon>Bacteria</taxon>
        <taxon>Bacillati</taxon>
        <taxon>Actinomycetota</taxon>
        <taxon>Actinomycetes</taxon>
        <taxon>Propionibacteriales</taxon>
        <taxon>Nocardioidaceae</taxon>
        <taxon>Nocardioides</taxon>
    </lineage>
</organism>
<dbReference type="EMBL" id="QDGZ01000008">
    <property type="protein sequence ID" value="PVG81415.1"/>
    <property type="molecule type" value="Genomic_DNA"/>
</dbReference>
<comment type="caution">
    <text evidence="1">The sequence shown here is derived from an EMBL/GenBank/DDBJ whole genome shotgun (WGS) entry which is preliminary data.</text>
</comment>
<sequence>MSNTGRTRALASALIVALAMIVGLVGAGVGSAAAAGDGREVVGKTAEGKMISKVVGKTSTGDRVTGSFTPIKFVKRDGKLWVKGFLDGVVTGDDGSKTLFSGIEKMRVKKINGERITSARQAQPAVCEILHLVLGPLHLDLLGLVIDLSRIELRIVATPGPGNLLGNLLCAIAGLLDPGPGGGLLGNLLTQIRDLLNQILARLNLGL</sequence>
<dbReference type="RefSeq" id="WP_116573697.1">
    <property type="nucleotide sequence ID" value="NZ_QDGZ01000008.1"/>
</dbReference>
<dbReference type="OrthoDB" id="3784114at2"/>
<protein>
    <submittedName>
        <fullName evidence="1">Uncharacterized protein</fullName>
    </submittedName>
</protein>
<evidence type="ECO:0000313" key="1">
    <source>
        <dbReference type="EMBL" id="PVG81415.1"/>
    </source>
</evidence>
<accession>A0A2T8F6S9</accession>